<protein>
    <submittedName>
        <fullName evidence="2 3">Uncharacterized protein</fullName>
    </submittedName>
</protein>
<dbReference type="VEuPathDB" id="VectorBase:ISCW013524"/>
<dbReference type="EnsemblMetazoa" id="ISCW013524-RA">
    <property type="protein sequence ID" value="ISCW013524-PA"/>
    <property type="gene ID" value="ISCW013524"/>
</dbReference>
<dbReference type="AlphaFoldDB" id="B7QM47"/>
<reference evidence="3" key="2">
    <citation type="submission" date="2020-05" db="UniProtKB">
        <authorList>
            <consortium name="EnsemblMetazoa"/>
        </authorList>
    </citation>
    <scope>IDENTIFICATION</scope>
    <source>
        <strain evidence="3">wikel</strain>
    </source>
</reference>
<accession>B7QM47</accession>
<evidence type="ECO:0000313" key="3">
    <source>
        <dbReference type="EnsemblMetazoa" id="ISCW013524-PA"/>
    </source>
</evidence>
<dbReference type="PaxDb" id="6945-B7QM47"/>
<keyword evidence="4" id="KW-1185">Reference proteome</keyword>
<dbReference type="HOGENOM" id="CLU_2838518_0_0_1"/>
<name>B7QM47_IXOSC</name>
<evidence type="ECO:0000313" key="2">
    <source>
        <dbReference type="EMBL" id="EEC19919.1"/>
    </source>
</evidence>
<dbReference type="EMBL" id="DS969151">
    <property type="protein sequence ID" value="EEC19919.1"/>
    <property type="molecule type" value="Genomic_DNA"/>
</dbReference>
<gene>
    <name evidence="2" type="ORF">IscW_ISCW013524</name>
</gene>
<feature type="region of interest" description="Disordered" evidence="1">
    <location>
        <begin position="1"/>
        <end position="37"/>
    </location>
</feature>
<evidence type="ECO:0000313" key="4">
    <source>
        <dbReference type="Proteomes" id="UP000001555"/>
    </source>
</evidence>
<feature type="non-terminal residue" evidence="2">
    <location>
        <position position="66"/>
    </location>
</feature>
<reference evidence="2 4" key="1">
    <citation type="submission" date="2008-03" db="EMBL/GenBank/DDBJ databases">
        <title>Annotation of Ixodes scapularis.</title>
        <authorList>
            <consortium name="Ixodes scapularis Genome Project Consortium"/>
            <person name="Caler E."/>
            <person name="Hannick L.I."/>
            <person name="Bidwell S."/>
            <person name="Joardar V."/>
            <person name="Thiagarajan M."/>
            <person name="Amedeo P."/>
            <person name="Galinsky K.J."/>
            <person name="Schobel S."/>
            <person name="Inman J."/>
            <person name="Hostetler J."/>
            <person name="Miller J."/>
            <person name="Hammond M."/>
            <person name="Megy K."/>
            <person name="Lawson D."/>
            <person name="Kodira C."/>
            <person name="Sutton G."/>
            <person name="Meyer J."/>
            <person name="Hill C.A."/>
            <person name="Birren B."/>
            <person name="Nene V."/>
            <person name="Collins F."/>
            <person name="Alarcon-Chaidez F."/>
            <person name="Wikel S."/>
            <person name="Strausberg R."/>
        </authorList>
    </citation>
    <scope>NUCLEOTIDE SEQUENCE [LARGE SCALE GENOMIC DNA]</scope>
    <source>
        <strain evidence="4">Wikel</strain>
        <strain evidence="2">Wikel colony</strain>
    </source>
</reference>
<sequence>GESSRTSSSVSRTLARASSTLRRRRRDASRMLPASAPSETWLGRTAVGLTVHTRGHGGSCQDDEGT</sequence>
<evidence type="ECO:0000256" key="1">
    <source>
        <dbReference type="SAM" id="MobiDB-lite"/>
    </source>
</evidence>
<dbReference type="Proteomes" id="UP000001555">
    <property type="component" value="Unassembled WGS sequence"/>
</dbReference>
<dbReference type="InParanoid" id="B7QM47"/>
<feature type="non-terminal residue" evidence="2">
    <location>
        <position position="1"/>
    </location>
</feature>
<dbReference type="EMBL" id="ABJB010333009">
    <property type="status" value="NOT_ANNOTATED_CDS"/>
    <property type="molecule type" value="Genomic_DNA"/>
</dbReference>
<feature type="compositionally biased region" description="Low complexity" evidence="1">
    <location>
        <begin position="1"/>
        <end position="20"/>
    </location>
</feature>
<proteinExistence type="predicted"/>
<organism>
    <name type="scientific">Ixodes scapularis</name>
    <name type="common">Black-legged tick</name>
    <name type="synonym">Deer tick</name>
    <dbReference type="NCBI Taxonomy" id="6945"/>
    <lineage>
        <taxon>Eukaryota</taxon>
        <taxon>Metazoa</taxon>
        <taxon>Ecdysozoa</taxon>
        <taxon>Arthropoda</taxon>
        <taxon>Chelicerata</taxon>
        <taxon>Arachnida</taxon>
        <taxon>Acari</taxon>
        <taxon>Parasitiformes</taxon>
        <taxon>Ixodida</taxon>
        <taxon>Ixodoidea</taxon>
        <taxon>Ixodidae</taxon>
        <taxon>Ixodinae</taxon>
        <taxon>Ixodes</taxon>
    </lineage>
</organism>